<gene>
    <name evidence="2" type="ORF">M421DRAFT_351125</name>
</gene>
<dbReference type="EMBL" id="ML979017">
    <property type="protein sequence ID" value="KAF1922708.1"/>
    <property type="molecule type" value="Genomic_DNA"/>
</dbReference>
<dbReference type="AlphaFoldDB" id="A0A6A5R696"/>
<dbReference type="Proteomes" id="UP000800082">
    <property type="component" value="Unassembled WGS sequence"/>
</dbReference>
<dbReference type="GeneID" id="54347220"/>
<dbReference type="RefSeq" id="XP_033442961.1">
    <property type="nucleotide sequence ID" value="XM_033589573.1"/>
</dbReference>
<sequence length="159" mass="18026">MRIRMRIRRDQKRKICEPGVSSTMAFPRGRSRSIDISEATVLHTSLRVIDLRIDRKAIHCRTMGRVCLSVPNHTKNKRSSEHENEPASTDTPFACANNSSPLLYGHPEKRTIDCDSSSPWRSWECTSSGTPIVRCRLLMPKALTQHLVTPPHKPQNALT</sequence>
<reference evidence="2" key="1">
    <citation type="journal article" date="2020" name="Stud. Mycol.">
        <title>101 Dothideomycetes genomes: a test case for predicting lifestyles and emergence of pathogens.</title>
        <authorList>
            <person name="Haridas S."/>
            <person name="Albert R."/>
            <person name="Binder M."/>
            <person name="Bloem J."/>
            <person name="Labutti K."/>
            <person name="Salamov A."/>
            <person name="Andreopoulos B."/>
            <person name="Baker S."/>
            <person name="Barry K."/>
            <person name="Bills G."/>
            <person name="Bluhm B."/>
            <person name="Cannon C."/>
            <person name="Castanera R."/>
            <person name="Culley D."/>
            <person name="Daum C."/>
            <person name="Ezra D."/>
            <person name="Gonzalez J."/>
            <person name="Henrissat B."/>
            <person name="Kuo A."/>
            <person name="Liang C."/>
            <person name="Lipzen A."/>
            <person name="Lutzoni F."/>
            <person name="Magnuson J."/>
            <person name="Mondo S."/>
            <person name="Nolan M."/>
            <person name="Ohm R."/>
            <person name="Pangilinan J."/>
            <person name="Park H.-J."/>
            <person name="Ramirez L."/>
            <person name="Alfaro M."/>
            <person name="Sun H."/>
            <person name="Tritt A."/>
            <person name="Yoshinaga Y."/>
            <person name="Zwiers L.-H."/>
            <person name="Turgeon B."/>
            <person name="Goodwin S."/>
            <person name="Spatafora J."/>
            <person name="Crous P."/>
            <person name="Grigoriev I."/>
        </authorList>
    </citation>
    <scope>NUCLEOTIDE SEQUENCE</scope>
    <source>
        <strain evidence="2">CBS 183.55</strain>
    </source>
</reference>
<organism evidence="2 3">
    <name type="scientific">Didymella exigua CBS 183.55</name>
    <dbReference type="NCBI Taxonomy" id="1150837"/>
    <lineage>
        <taxon>Eukaryota</taxon>
        <taxon>Fungi</taxon>
        <taxon>Dikarya</taxon>
        <taxon>Ascomycota</taxon>
        <taxon>Pezizomycotina</taxon>
        <taxon>Dothideomycetes</taxon>
        <taxon>Pleosporomycetidae</taxon>
        <taxon>Pleosporales</taxon>
        <taxon>Pleosporineae</taxon>
        <taxon>Didymellaceae</taxon>
        <taxon>Didymella</taxon>
    </lineage>
</organism>
<proteinExistence type="predicted"/>
<evidence type="ECO:0000313" key="2">
    <source>
        <dbReference type="EMBL" id="KAF1922708.1"/>
    </source>
</evidence>
<evidence type="ECO:0000256" key="1">
    <source>
        <dbReference type="SAM" id="MobiDB-lite"/>
    </source>
</evidence>
<protein>
    <submittedName>
        <fullName evidence="2">Uncharacterized protein</fullName>
    </submittedName>
</protein>
<feature type="region of interest" description="Disordered" evidence="1">
    <location>
        <begin position="72"/>
        <end position="94"/>
    </location>
</feature>
<name>A0A6A5R696_9PLEO</name>
<keyword evidence="3" id="KW-1185">Reference proteome</keyword>
<accession>A0A6A5R696</accession>
<evidence type="ECO:0000313" key="3">
    <source>
        <dbReference type="Proteomes" id="UP000800082"/>
    </source>
</evidence>